<reference evidence="3" key="3">
    <citation type="submission" date="2015-06" db="UniProtKB">
        <authorList>
            <consortium name="EnsemblMetazoa"/>
        </authorList>
    </citation>
    <scope>IDENTIFICATION</scope>
</reference>
<dbReference type="PROSITE" id="PS51065">
    <property type="entry name" value="NHR"/>
    <property type="match status" value="1"/>
</dbReference>
<keyword evidence="4" id="KW-1185">Reference proteome</keyword>
<dbReference type="FunCoup" id="R7TZP0">
    <property type="interactions" value="64"/>
</dbReference>
<dbReference type="HOGENOM" id="CLU_091737_1_0_1"/>
<evidence type="ECO:0000313" key="3">
    <source>
        <dbReference type="EnsemblMetazoa" id="CapteP224507"/>
    </source>
</evidence>
<dbReference type="SMART" id="SM00588">
    <property type="entry name" value="NEUZ"/>
    <property type="match status" value="1"/>
</dbReference>
<dbReference type="STRING" id="283909.R7TZP0"/>
<dbReference type="GO" id="GO:0061630">
    <property type="term" value="F:ubiquitin protein ligase activity"/>
    <property type="evidence" value="ECO:0007669"/>
    <property type="project" value="TreeGrafter"/>
</dbReference>
<dbReference type="FunFam" id="2.60.120.920:FF:000074">
    <property type="entry name" value="Neuralized protein 2"/>
    <property type="match status" value="1"/>
</dbReference>
<name>R7TZP0_CAPTE</name>
<dbReference type="Pfam" id="PF07177">
    <property type="entry name" value="Neuralized"/>
    <property type="match status" value="1"/>
</dbReference>
<dbReference type="EMBL" id="AMQN01000244">
    <property type="status" value="NOT_ANNOTATED_CDS"/>
    <property type="molecule type" value="Genomic_DNA"/>
</dbReference>
<protein>
    <recommendedName>
        <fullName evidence="1">NHR domain-containing protein</fullName>
    </recommendedName>
</protein>
<reference evidence="2 4" key="2">
    <citation type="journal article" date="2013" name="Nature">
        <title>Insights into bilaterian evolution from three spiralian genomes.</title>
        <authorList>
            <person name="Simakov O."/>
            <person name="Marletaz F."/>
            <person name="Cho S.J."/>
            <person name="Edsinger-Gonzales E."/>
            <person name="Havlak P."/>
            <person name="Hellsten U."/>
            <person name="Kuo D.H."/>
            <person name="Larsson T."/>
            <person name="Lv J."/>
            <person name="Arendt D."/>
            <person name="Savage R."/>
            <person name="Osoegawa K."/>
            <person name="de Jong P."/>
            <person name="Grimwood J."/>
            <person name="Chapman J.A."/>
            <person name="Shapiro H."/>
            <person name="Aerts A."/>
            <person name="Otillar R.P."/>
            <person name="Terry A.Y."/>
            <person name="Boore J.L."/>
            <person name="Grigoriev I.V."/>
            <person name="Lindberg D.R."/>
            <person name="Seaver E.C."/>
            <person name="Weisblat D.A."/>
            <person name="Putnam N.H."/>
            <person name="Rokhsar D.S."/>
        </authorList>
    </citation>
    <scope>NUCLEOTIDE SEQUENCE</scope>
    <source>
        <strain evidence="2 4">I ESC-2004</strain>
    </source>
</reference>
<organism evidence="2">
    <name type="scientific">Capitella teleta</name>
    <name type="common">Polychaete worm</name>
    <dbReference type="NCBI Taxonomy" id="283909"/>
    <lineage>
        <taxon>Eukaryota</taxon>
        <taxon>Metazoa</taxon>
        <taxon>Spiralia</taxon>
        <taxon>Lophotrochozoa</taxon>
        <taxon>Annelida</taxon>
        <taxon>Polychaeta</taxon>
        <taxon>Sedentaria</taxon>
        <taxon>Scolecida</taxon>
        <taxon>Capitellidae</taxon>
        <taxon>Capitella</taxon>
    </lineage>
</organism>
<sequence>MPVTRFHPYHGENIRLYDDSMVAFRENSFAHAINFSETPLKPREIFLIEIVKNERGWSGHLRIGLTQHNPASRFKLPQYALPDLANLGQSWIFAVTKSHNKVFEEDPNGDCTQPYHSILGEGDYVSTYRGVFKRSLLRPLPRIEADGAIGGEGSGDEDSCESILPTDVGSRIGIMYVVKQNKAEMHFILNGEDQGPCAKDIPYGDKPLYAVVDVYGTTKTVRIVQLLGVSTLQNACRDVILQQLKSRSDINQLPIPVEENRVALLQYAKP</sequence>
<dbReference type="OrthoDB" id="10059069at2759"/>
<dbReference type="OMA" id="RIGIIYV"/>
<feature type="domain" description="NHR" evidence="1">
    <location>
        <begin position="3"/>
        <end position="226"/>
    </location>
</feature>
<dbReference type="AlphaFoldDB" id="R7TZP0"/>
<accession>R7TZP0</accession>
<dbReference type="PANTHER" id="PTHR12429:SF8">
    <property type="entry name" value="NEURALIZED-LIKE PROTEIN 2"/>
    <property type="match status" value="1"/>
</dbReference>
<reference evidence="4" key="1">
    <citation type="submission" date="2012-12" db="EMBL/GenBank/DDBJ databases">
        <authorList>
            <person name="Hellsten U."/>
            <person name="Grimwood J."/>
            <person name="Chapman J.A."/>
            <person name="Shapiro H."/>
            <person name="Aerts A."/>
            <person name="Otillar R.P."/>
            <person name="Terry A.Y."/>
            <person name="Boore J.L."/>
            <person name="Simakov O."/>
            <person name="Marletaz F."/>
            <person name="Cho S.-J."/>
            <person name="Edsinger-Gonzales E."/>
            <person name="Havlak P."/>
            <person name="Kuo D.-H."/>
            <person name="Larsson T."/>
            <person name="Lv J."/>
            <person name="Arendt D."/>
            <person name="Savage R."/>
            <person name="Osoegawa K."/>
            <person name="de Jong P."/>
            <person name="Lindberg D.R."/>
            <person name="Seaver E.C."/>
            <person name="Weisblat D.A."/>
            <person name="Putnam N.H."/>
            <person name="Grigoriev I.V."/>
            <person name="Rokhsar D.S."/>
        </authorList>
    </citation>
    <scope>NUCLEOTIDE SEQUENCE</scope>
    <source>
        <strain evidence="4">I ESC-2004</strain>
    </source>
</reference>
<dbReference type="EnsemblMetazoa" id="CapteT224507">
    <property type="protein sequence ID" value="CapteP224507"/>
    <property type="gene ID" value="CapteG224507"/>
</dbReference>
<dbReference type="PANTHER" id="PTHR12429">
    <property type="entry name" value="NEURALIZED"/>
    <property type="match status" value="1"/>
</dbReference>
<dbReference type="InterPro" id="IPR006573">
    <property type="entry name" value="NHR_dom"/>
</dbReference>
<gene>
    <name evidence="2" type="ORF">CAPTEDRAFT_224507</name>
</gene>
<evidence type="ECO:0000313" key="2">
    <source>
        <dbReference type="EMBL" id="ELT96851.1"/>
    </source>
</evidence>
<dbReference type="CDD" id="cd12887">
    <property type="entry name" value="SPRY_NHR_like"/>
    <property type="match status" value="1"/>
</dbReference>
<dbReference type="InterPro" id="IPR043136">
    <property type="entry name" value="B30.2/SPRY_sf"/>
</dbReference>
<proteinExistence type="predicted"/>
<dbReference type="EMBL" id="KB308724">
    <property type="protein sequence ID" value="ELT96851.1"/>
    <property type="molecule type" value="Genomic_DNA"/>
</dbReference>
<evidence type="ECO:0000259" key="1">
    <source>
        <dbReference type="PROSITE" id="PS51065"/>
    </source>
</evidence>
<dbReference type="Proteomes" id="UP000014760">
    <property type="component" value="Unassembled WGS sequence"/>
</dbReference>
<dbReference type="Gene3D" id="2.60.120.920">
    <property type="match status" value="1"/>
</dbReference>
<evidence type="ECO:0000313" key="4">
    <source>
        <dbReference type="Proteomes" id="UP000014760"/>
    </source>
</evidence>
<dbReference type="InterPro" id="IPR037962">
    <property type="entry name" value="Neuralized"/>
</dbReference>